<gene>
    <name evidence="8" type="ORF">LAZ67_6000579</name>
</gene>
<dbReference type="PANTHER" id="PTHR37984:SF7">
    <property type="entry name" value="INTEGRASE CATALYTIC DOMAIN-CONTAINING PROTEIN"/>
    <property type="match status" value="1"/>
</dbReference>
<keyword evidence="6" id="KW-0695">RNA-directed DNA polymerase</keyword>
<keyword evidence="5" id="KW-0378">Hydrolase</keyword>
<dbReference type="EMBL" id="CP092868">
    <property type="protein sequence ID" value="UYV68734.1"/>
    <property type="molecule type" value="Genomic_DNA"/>
</dbReference>
<dbReference type="SUPFAM" id="SSF56672">
    <property type="entry name" value="DNA/RNA polymerases"/>
    <property type="match status" value="1"/>
</dbReference>
<accession>A0ABY6KJ48</accession>
<keyword evidence="2" id="KW-0548">Nucleotidyltransferase</keyword>
<dbReference type="InterPro" id="IPR043502">
    <property type="entry name" value="DNA/RNA_pol_sf"/>
</dbReference>
<dbReference type="Proteomes" id="UP001235939">
    <property type="component" value="Chromosome 06"/>
</dbReference>
<keyword evidence="1" id="KW-0808">Transferase</keyword>
<evidence type="ECO:0000313" key="8">
    <source>
        <dbReference type="EMBL" id="UYV68734.1"/>
    </source>
</evidence>
<proteinExistence type="predicted"/>
<evidence type="ECO:0000259" key="7">
    <source>
        <dbReference type="Pfam" id="PF17917"/>
    </source>
</evidence>
<dbReference type="CDD" id="cd09274">
    <property type="entry name" value="RNase_HI_RT_Ty3"/>
    <property type="match status" value="1"/>
</dbReference>
<sequence length="431" mass="48747">MLILQCDASKDAMGAALLQEDRPLAFASASFSDSQKQYSQIEKELLSVYYGCKKFEYLLSGHTFVVQTDHQPLLPLVKKPLSDISPRLQRLVMKLIAFDFKLQYKPGKYLIVADTLSRDTHPMDELPTPFLEDKRMVKMVRVNISDEKLVAMQKDTREDPALNQLPPPQKLNIRSATVQRWASHPQPRYSGQVKRPILTRGKARLHPLGLHQNHPEGPGFQVHVVQAMIIMVNKIFSNLNLSLSLSLSRTARRMLERPRLATVPISRHLRRWAPVVDVPSTSLAFSSLHRCSFGGHAADIALRLALHALPHPKHLASSQPVCIACGSSNLSLAHRYWSCSASWIFAVDLEDHAITISSAAKHAIFVDREMRGIAGDPLAIFHQTRQRWQRRHVHSHDNHDINIENKLRALHSDAAVCAERRETNHLPLDFT</sequence>
<dbReference type="InterPro" id="IPR050951">
    <property type="entry name" value="Retrovirus_Pol_polyprotein"/>
</dbReference>
<keyword evidence="4" id="KW-0255">Endonuclease</keyword>
<dbReference type="Pfam" id="PF17917">
    <property type="entry name" value="RT_RNaseH"/>
    <property type="match status" value="1"/>
</dbReference>
<dbReference type="InterPro" id="IPR041373">
    <property type="entry name" value="RT_RNaseH"/>
</dbReference>
<name>A0ABY6KJ48_9ARAC</name>
<feature type="domain" description="Reverse transcriptase RNase H-like" evidence="7">
    <location>
        <begin position="2"/>
        <end position="98"/>
    </location>
</feature>
<dbReference type="PANTHER" id="PTHR37984">
    <property type="entry name" value="PROTEIN CBG26694"/>
    <property type="match status" value="1"/>
</dbReference>
<protein>
    <submittedName>
        <fullName evidence="8">K02A2.6-like</fullName>
    </submittedName>
</protein>
<organism evidence="8 9">
    <name type="scientific">Cordylochernes scorpioides</name>
    <dbReference type="NCBI Taxonomy" id="51811"/>
    <lineage>
        <taxon>Eukaryota</taxon>
        <taxon>Metazoa</taxon>
        <taxon>Ecdysozoa</taxon>
        <taxon>Arthropoda</taxon>
        <taxon>Chelicerata</taxon>
        <taxon>Arachnida</taxon>
        <taxon>Pseudoscorpiones</taxon>
        <taxon>Cheliferoidea</taxon>
        <taxon>Chernetidae</taxon>
        <taxon>Cordylochernes</taxon>
    </lineage>
</organism>
<keyword evidence="3" id="KW-0540">Nuclease</keyword>
<evidence type="ECO:0000256" key="6">
    <source>
        <dbReference type="ARBA" id="ARBA00022918"/>
    </source>
</evidence>
<reference evidence="8 9" key="1">
    <citation type="submission" date="2022-01" db="EMBL/GenBank/DDBJ databases">
        <title>A chromosomal length assembly of Cordylochernes scorpioides.</title>
        <authorList>
            <person name="Zeh D."/>
            <person name="Zeh J."/>
        </authorList>
    </citation>
    <scope>NUCLEOTIDE SEQUENCE [LARGE SCALE GENOMIC DNA]</scope>
    <source>
        <strain evidence="8">IN4F17</strain>
        <tissue evidence="8">Whole Body</tissue>
    </source>
</reference>
<evidence type="ECO:0000256" key="2">
    <source>
        <dbReference type="ARBA" id="ARBA00022695"/>
    </source>
</evidence>
<evidence type="ECO:0000256" key="3">
    <source>
        <dbReference type="ARBA" id="ARBA00022722"/>
    </source>
</evidence>
<keyword evidence="9" id="KW-1185">Reference proteome</keyword>
<evidence type="ECO:0000256" key="5">
    <source>
        <dbReference type="ARBA" id="ARBA00022801"/>
    </source>
</evidence>
<evidence type="ECO:0000313" key="9">
    <source>
        <dbReference type="Proteomes" id="UP001235939"/>
    </source>
</evidence>
<evidence type="ECO:0000256" key="4">
    <source>
        <dbReference type="ARBA" id="ARBA00022759"/>
    </source>
</evidence>
<evidence type="ECO:0000256" key="1">
    <source>
        <dbReference type="ARBA" id="ARBA00022679"/>
    </source>
</evidence>